<gene>
    <name evidence="8" type="ORF">SMN809_LOCUS1247</name>
</gene>
<evidence type="ECO:0000259" key="6">
    <source>
        <dbReference type="PROSITE" id="PS50404"/>
    </source>
</evidence>
<dbReference type="Gene3D" id="1.20.1050.10">
    <property type="match status" value="1"/>
</dbReference>
<dbReference type="Proteomes" id="UP000676336">
    <property type="component" value="Unassembled WGS sequence"/>
</dbReference>
<dbReference type="InterPro" id="IPR004046">
    <property type="entry name" value="GST_C"/>
</dbReference>
<dbReference type="Gene3D" id="3.40.30.10">
    <property type="entry name" value="Glutaredoxin"/>
    <property type="match status" value="1"/>
</dbReference>
<sequence length="471" mass="55228">SPIKFRYIKENSNMASNQGKGILYIFPGNIQGFKAQIAAKYSGAQVTIANENQFKMNETNRLEEYASKFPTSKVPAYENDSGFYLFESNAIAHYLSNEQLRGKSLVEQSEVLQWIEYSEREINPVSATLTYPCMGILQFNRSNNEHAKSELNNILRLLNQYLRTRTYFVGERITLADITIACDLLLLYQWIIDPSTRETYSNLTRWFLTLIHQAEFKDVIGIDFKLCEKTAQFDAKKFAELSQKDHVTQSQPRAKKLSHNSDEHKEEARSKKEKKSAKQEEKQAKKPKESEPKEEDHADDETDDAYTNEPKQKDPFADIPKTTFNMDEFKRVYSNEDTAEKALPYFWTNFDKDHCSIWFCEYKYPDELTQIYRTCNLASGFFQRLDKLRKHAFGSMCVFGENNNNTIAGIWFWRGHELVFELSPDWQVDYESYTWKRLSVDDENTRRLVNQYLLWEGEHNGKKFNQGKIFK</sequence>
<protein>
    <recommendedName>
        <fullName evidence="10">Elongation factor-1 gamma</fullName>
    </recommendedName>
</protein>
<dbReference type="GO" id="GO:0005737">
    <property type="term" value="C:cytoplasm"/>
    <property type="evidence" value="ECO:0007669"/>
    <property type="project" value="TreeGrafter"/>
</dbReference>
<dbReference type="InterPro" id="IPR036433">
    <property type="entry name" value="EF1B_G_C_sf"/>
</dbReference>
<feature type="region of interest" description="Disordered" evidence="4">
    <location>
        <begin position="242"/>
        <end position="320"/>
    </location>
</feature>
<feature type="compositionally biased region" description="Basic and acidic residues" evidence="4">
    <location>
        <begin position="259"/>
        <end position="296"/>
    </location>
</feature>
<feature type="domain" description="GST C-terminal" evidence="7">
    <location>
        <begin position="104"/>
        <end position="238"/>
    </location>
</feature>
<keyword evidence="1 3" id="KW-0251">Elongation factor</keyword>
<dbReference type="InterPro" id="IPR001662">
    <property type="entry name" value="EF1B_G_C"/>
</dbReference>
<dbReference type="InterPro" id="IPR004045">
    <property type="entry name" value="Glutathione_S-Trfase_N"/>
</dbReference>
<feature type="domain" description="GST N-terminal" evidence="6">
    <location>
        <begin position="19"/>
        <end position="103"/>
    </location>
</feature>
<proteinExistence type="predicted"/>
<feature type="compositionally biased region" description="Acidic residues" evidence="4">
    <location>
        <begin position="297"/>
        <end position="306"/>
    </location>
</feature>
<dbReference type="PANTHER" id="PTHR43986:SF1">
    <property type="entry name" value="ELONGATION FACTOR 1-GAMMA"/>
    <property type="match status" value="1"/>
</dbReference>
<dbReference type="InterPro" id="IPR050802">
    <property type="entry name" value="EF-GSTs"/>
</dbReference>
<dbReference type="InterPro" id="IPR040079">
    <property type="entry name" value="Glutathione_S-Trfase"/>
</dbReference>
<dbReference type="PROSITE" id="PS50405">
    <property type="entry name" value="GST_CTER"/>
    <property type="match status" value="1"/>
</dbReference>
<dbReference type="Gene3D" id="3.30.70.1010">
    <property type="entry name" value="Translation elongation factor EF1B, gamma chain, conserved domain"/>
    <property type="match status" value="1"/>
</dbReference>
<reference evidence="8" key="1">
    <citation type="submission" date="2021-02" db="EMBL/GenBank/DDBJ databases">
        <authorList>
            <person name="Nowell W R."/>
        </authorList>
    </citation>
    <scope>NUCLEOTIDE SEQUENCE</scope>
</reference>
<dbReference type="SUPFAM" id="SSF47616">
    <property type="entry name" value="GST C-terminal domain-like"/>
    <property type="match status" value="1"/>
</dbReference>
<keyword evidence="2 3" id="KW-0648">Protein biosynthesis</keyword>
<evidence type="ECO:0000259" key="5">
    <source>
        <dbReference type="PROSITE" id="PS50040"/>
    </source>
</evidence>
<evidence type="ECO:0000256" key="3">
    <source>
        <dbReference type="PROSITE-ProRule" id="PRU00519"/>
    </source>
</evidence>
<evidence type="ECO:0008006" key="10">
    <source>
        <dbReference type="Google" id="ProtNLM"/>
    </source>
</evidence>
<dbReference type="CDD" id="cd03044">
    <property type="entry name" value="GST_N_EF1Bgamma"/>
    <property type="match status" value="1"/>
</dbReference>
<dbReference type="EMBL" id="CAJOBI010000184">
    <property type="protein sequence ID" value="CAF3802287.1"/>
    <property type="molecule type" value="Genomic_DNA"/>
</dbReference>
<dbReference type="InterPro" id="IPR036282">
    <property type="entry name" value="Glutathione-S-Trfase_C_sf"/>
</dbReference>
<dbReference type="FunFam" id="1.20.1050.10:FF:000006">
    <property type="entry name" value="Elongation factor 1 gamma"/>
    <property type="match status" value="1"/>
</dbReference>
<dbReference type="GO" id="GO:0005634">
    <property type="term" value="C:nucleus"/>
    <property type="evidence" value="ECO:0007669"/>
    <property type="project" value="TreeGrafter"/>
</dbReference>
<evidence type="ECO:0000256" key="4">
    <source>
        <dbReference type="SAM" id="MobiDB-lite"/>
    </source>
</evidence>
<dbReference type="SUPFAM" id="SSF89942">
    <property type="entry name" value="eEF1-gamma domain"/>
    <property type="match status" value="1"/>
</dbReference>
<dbReference type="PANTHER" id="PTHR43986">
    <property type="entry name" value="ELONGATION FACTOR 1-GAMMA"/>
    <property type="match status" value="1"/>
</dbReference>
<dbReference type="FunFam" id="3.30.70.1010:FF:000001">
    <property type="entry name" value="Elongation factor 1-gamma 1"/>
    <property type="match status" value="1"/>
</dbReference>
<dbReference type="GO" id="GO:0003746">
    <property type="term" value="F:translation elongation factor activity"/>
    <property type="evidence" value="ECO:0007669"/>
    <property type="project" value="UniProtKB-UniRule"/>
</dbReference>
<dbReference type="SUPFAM" id="SSF52833">
    <property type="entry name" value="Thioredoxin-like"/>
    <property type="match status" value="1"/>
</dbReference>
<evidence type="ECO:0000259" key="7">
    <source>
        <dbReference type="PROSITE" id="PS50405"/>
    </source>
</evidence>
<evidence type="ECO:0000256" key="1">
    <source>
        <dbReference type="ARBA" id="ARBA00022768"/>
    </source>
</evidence>
<dbReference type="CDD" id="cd03181">
    <property type="entry name" value="GST_C_EF1Bgamma_like"/>
    <property type="match status" value="1"/>
</dbReference>
<dbReference type="InterPro" id="IPR010987">
    <property type="entry name" value="Glutathione-S-Trfase_C-like"/>
</dbReference>
<name>A0A8S2JD63_9BILA</name>
<dbReference type="Pfam" id="PF02798">
    <property type="entry name" value="GST_N"/>
    <property type="match status" value="1"/>
</dbReference>
<dbReference type="AlphaFoldDB" id="A0A8S2JD63"/>
<evidence type="ECO:0000313" key="8">
    <source>
        <dbReference type="EMBL" id="CAF3802287.1"/>
    </source>
</evidence>
<accession>A0A8S2JD63</accession>
<feature type="domain" description="EF-1-gamma C-terminal" evidence="5">
    <location>
        <begin position="312"/>
        <end position="471"/>
    </location>
</feature>
<dbReference type="InterPro" id="IPR036249">
    <property type="entry name" value="Thioredoxin-like_sf"/>
</dbReference>
<dbReference type="SMART" id="SM01183">
    <property type="entry name" value="EF1G"/>
    <property type="match status" value="1"/>
</dbReference>
<comment type="caution">
    <text evidence="8">The sequence shown here is derived from an EMBL/GenBank/DDBJ whole genome shotgun (WGS) entry which is preliminary data.</text>
</comment>
<dbReference type="SFLD" id="SFLDS00019">
    <property type="entry name" value="Glutathione_Transferase_(cytos"/>
    <property type="match status" value="1"/>
</dbReference>
<organism evidence="8 9">
    <name type="scientific">Rotaria magnacalcarata</name>
    <dbReference type="NCBI Taxonomy" id="392030"/>
    <lineage>
        <taxon>Eukaryota</taxon>
        <taxon>Metazoa</taxon>
        <taxon>Spiralia</taxon>
        <taxon>Gnathifera</taxon>
        <taxon>Rotifera</taxon>
        <taxon>Eurotatoria</taxon>
        <taxon>Bdelloidea</taxon>
        <taxon>Philodinida</taxon>
        <taxon>Philodinidae</taxon>
        <taxon>Rotaria</taxon>
    </lineage>
</organism>
<dbReference type="Pfam" id="PF00647">
    <property type="entry name" value="EF1G"/>
    <property type="match status" value="1"/>
</dbReference>
<dbReference type="SFLD" id="SFLDG00358">
    <property type="entry name" value="Main_(cytGST)"/>
    <property type="match status" value="1"/>
</dbReference>
<evidence type="ECO:0000256" key="2">
    <source>
        <dbReference type="ARBA" id="ARBA00022917"/>
    </source>
</evidence>
<evidence type="ECO:0000313" key="9">
    <source>
        <dbReference type="Proteomes" id="UP000676336"/>
    </source>
</evidence>
<dbReference type="Pfam" id="PF00043">
    <property type="entry name" value="GST_C"/>
    <property type="match status" value="1"/>
</dbReference>
<dbReference type="PROSITE" id="PS50040">
    <property type="entry name" value="EF1G_C"/>
    <property type="match status" value="1"/>
</dbReference>
<feature type="non-terminal residue" evidence="8">
    <location>
        <position position="1"/>
    </location>
</feature>
<dbReference type="PROSITE" id="PS50404">
    <property type="entry name" value="GST_NTER"/>
    <property type="match status" value="1"/>
</dbReference>